<reference evidence="1 2" key="1">
    <citation type="submission" date="2020-08" db="EMBL/GenBank/DDBJ databases">
        <title>Plant Genome Project.</title>
        <authorList>
            <person name="Zhang R.-G."/>
        </authorList>
    </citation>
    <scope>NUCLEOTIDE SEQUENCE [LARGE SCALE GENOMIC DNA]</scope>
    <source>
        <tissue evidence="1">Rhizome</tissue>
    </source>
</reference>
<dbReference type="EMBL" id="JACMSC010000005">
    <property type="protein sequence ID" value="KAG6521798.1"/>
    <property type="molecule type" value="Genomic_DNA"/>
</dbReference>
<organism evidence="1 2">
    <name type="scientific">Zingiber officinale</name>
    <name type="common">Ginger</name>
    <name type="synonym">Amomum zingiber</name>
    <dbReference type="NCBI Taxonomy" id="94328"/>
    <lineage>
        <taxon>Eukaryota</taxon>
        <taxon>Viridiplantae</taxon>
        <taxon>Streptophyta</taxon>
        <taxon>Embryophyta</taxon>
        <taxon>Tracheophyta</taxon>
        <taxon>Spermatophyta</taxon>
        <taxon>Magnoliopsida</taxon>
        <taxon>Liliopsida</taxon>
        <taxon>Zingiberales</taxon>
        <taxon>Zingiberaceae</taxon>
        <taxon>Zingiber</taxon>
    </lineage>
</organism>
<comment type="caution">
    <text evidence="1">The sequence shown here is derived from an EMBL/GenBank/DDBJ whole genome shotgun (WGS) entry which is preliminary data.</text>
</comment>
<accession>A0A8J5HH40</accession>
<protein>
    <submittedName>
        <fullName evidence="1">Uncharacterized protein</fullName>
    </submittedName>
</protein>
<sequence length="182" mass="20660">MVLRRSCWSTLEGSVVSTASFSFSNYFPCLLVGTCSPPLFNFSSHGIVMMAGVGLDACCHSAHAGARLKNQIFFFKHVLRRSEILEEVIKLCYRRHELKNGNEINSACNTSRFTTKKHISYVKLPIQFCIKECEEALVLNPSFRRARQRLASLLIRKLQAVERQLDMCAEARKVGDWKSALK</sequence>
<proteinExistence type="predicted"/>
<evidence type="ECO:0000313" key="2">
    <source>
        <dbReference type="Proteomes" id="UP000734854"/>
    </source>
</evidence>
<keyword evidence="2" id="KW-1185">Reference proteome</keyword>
<evidence type="ECO:0000313" key="1">
    <source>
        <dbReference type="EMBL" id="KAG6521798.1"/>
    </source>
</evidence>
<dbReference type="AlphaFoldDB" id="A0A8J5HH40"/>
<gene>
    <name evidence="1" type="ORF">ZIOFF_018931</name>
</gene>
<name>A0A8J5HH40_ZINOF</name>
<dbReference type="Proteomes" id="UP000734854">
    <property type="component" value="Unassembled WGS sequence"/>
</dbReference>